<dbReference type="Pfam" id="PF02518">
    <property type="entry name" value="HATPase_c"/>
    <property type="match status" value="1"/>
</dbReference>
<dbReference type="SMART" id="SM00388">
    <property type="entry name" value="HisKA"/>
    <property type="match status" value="1"/>
</dbReference>
<dbReference type="CDD" id="cd17546">
    <property type="entry name" value="REC_hyHK_CKI1_RcsC-like"/>
    <property type="match status" value="1"/>
</dbReference>
<evidence type="ECO:0000256" key="14">
    <source>
        <dbReference type="PROSITE-ProRule" id="PRU00169"/>
    </source>
</evidence>
<dbReference type="CDD" id="cd00082">
    <property type="entry name" value="HisKA"/>
    <property type="match status" value="1"/>
</dbReference>
<evidence type="ECO:0000256" key="4">
    <source>
        <dbReference type="ARBA" id="ARBA00022475"/>
    </source>
</evidence>
<evidence type="ECO:0000256" key="12">
    <source>
        <dbReference type="ARBA" id="ARBA00023012"/>
    </source>
</evidence>
<keyword evidence="10" id="KW-0067">ATP-binding</keyword>
<evidence type="ECO:0000256" key="15">
    <source>
        <dbReference type="SAM" id="MobiDB-lite"/>
    </source>
</evidence>
<dbReference type="GO" id="GO:0000155">
    <property type="term" value="F:phosphorelay sensor kinase activity"/>
    <property type="evidence" value="ECO:0007669"/>
    <property type="project" value="InterPro"/>
</dbReference>
<evidence type="ECO:0000256" key="3">
    <source>
        <dbReference type="ARBA" id="ARBA00012438"/>
    </source>
</evidence>
<dbReference type="GO" id="GO:0005524">
    <property type="term" value="F:ATP binding"/>
    <property type="evidence" value="ECO:0007669"/>
    <property type="project" value="UniProtKB-KW"/>
</dbReference>
<evidence type="ECO:0000256" key="13">
    <source>
        <dbReference type="ARBA" id="ARBA00023136"/>
    </source>
</evidence>
<organism evidence="18 20">
    <name type="scientific">Aquisalinus luteolus</name>
    <dbReference type="NCBI Taxonomy" id="1566827"/>
    <lineage>
        <taxon>Bacteria</taxon>
        <taxon>Pseudomonadati</taxon>
        <taxon>Pseudomonadota</taxon>
        <taxon>Alphaproteobacteria</taxon>
        <taxon>Parvularculales</taxon>
        <taxon>Parvularculaceae</taxon>
        <taxon>Aquisalinus</taxon>
    </lineage>
</organism>
<sequence>MSATPKKSSNKVRDNTLSAGVLLEALELVEAGIVVFDEDYSLLYGNQHSRQCFPYLYEAFESGKSWPEAVREQSLNIGAAPDADALEARVSYVVDSLKNNKVTEVTGAGGRKMSVVHRPLSHGRRVGVSFDITELRKRECDLAEALDKAEAASRAKSDFLATMSHEIRTPMNGVLGMADLLRDTQLDEDQRLYVETICKSGNALLTIINDILDFSRIEADRLDLESVPFDLADCIDQVLTLMSERAREKSLGLVMRYPRTLPRHVIGDDGRVRQIVLNLVGNALKFTETGEVEVGVKMEYRAGQSVFVIEVKDTGIGISAENLERIFEEFQQADNSTTRTYGGTGLGLAITRRLVQRMGGDLSVTSVEGQGSTFVVRLPMDLAQIPDDEDADDDDRGAETSSPLRKRRVMMAEDNEVNQLVVRHMLDKERYQLDIVGNGREALDRYQQDPKGWDLILMDISMPVMDGVEATRRIRGFEMAEGLDPIPVICLTAHVLDKARETCAEAQMSDYLSKPIQRDLLVGMIERWASDNGSGEGDQSDDRSSSFNASA</sequence>
<evidence type="ECO:0000256" key="10">
    <source>
        <dbReference type="ARBA" id="ARBA00022840"/>
    </source>
</evidence>
<protein>
    <recommendedName>
        <fullName evidence="3">histidine kinase</fullName>
        <ecNumber evidence="3">2.7.13.3</ecNumber>
    </recommendedName>
</protein>
<dbReference type="Pfam" id="PF00072">
    <property type="entry name" value="Response_reg"/>
    <property type="match status" value="1"/>
</dbReference>
<keyword evidence="9" id="KW-0418">Kinase</keyword>
<keyword evidence="4" id="KW-1003">Cell membrane</keyword>
<keyword evidence="11" id="KW-1133">Transmembrane helix</keyword>
<dbReference type="Pfam" id="PF12860">
    <property type="entry name" value="PAS_7"/>
    <property type="match status" value="1"/>
</dbReference>
<dbReference type="Gene3D" id="3.30.565.10">
    <property type="entry name" value="Histidine kinase-like ATPase, C-terminal domain"/>
    <property type="match status" value="1"/>
</dbReference>
<dbReference type="AlphaFoldDB" id="A0A8J3ERU2"/>
<comment type="caution">
    <text evidence="18">The sequence shown here is derived from an EMBL/GenBank/DDBJ whole genome shotgun (WGS) entry which is preliminary data.</text>
</comment>
<dbReference type="FunFam" id="1.10.287.130:FF:000003">
    <property type="entry name" value="Histidine kinase"/>
    <property type="match status" value="1"/>
</dbReference>
<keyword evidence="12" id="KW-0902">Two-component regulatory system</keyword>
<evidence type="ECO:0000313" key="20">
    <source>
        <dbReference type="Proteomes" id="UP000621856"/>
    </source>
</evidence>
<evidence type="ECO:0000313" key="19">
    <source>
        <dbReference type="EMBL" id="NHK28535.1"/>
    </source>
</evidence>
<dbReference type="Proteomes" id="UP000621856">
    <property type="component" value="Unassembled WGS sequence"/>
</dbReference>
<dbReference type="PANTHER" id="PTHR45339:SF1">
    <property type="entry name" value="HYBRID SIGNAL TRANSDUCTION HISTIDINE KINASE J"/>
    <property type="match status" value="1"/>
</dbReference>
<dbReference type="SUPFAM" id="SSF55874">
    <property type="entry name" value="ATPase domain of HSP90 chaperone/DNA topoisomerase II/histidine kinase"/>
    <property type="match status" value="1"/>
</dbReference>
<gene>
    <name evidence="19" type="ORF">FF098_011510</name>
    <name evidence="18" type="ORF">GCM10011355_23140</name>
</gene>
<evidence type="ECO:0000256" key="1">
    <source>
        <dbReference type="ARBA" id="ARBA00000085"/>
    </source>
</evidence>
<feature type="domain" description="Response regulatory" evidence="17">
    <location>
        <begin position="408"/>
        <end position="529"/>
    </location>
</feature>
<name>A0A8J3ERU2_9PROT</name>
<dbReference type="InterPro" id="IPR001789">
    <property type="entry name" value="Sig_transdc_resp-reg_receiver"/>
</dbReference>
<comment type="catalytic activity">
    <reaction evidence="1">
        <text>ATP + protein L-histidine = ADP + protein N-phospho-L-histidine.</text>
        <dbReference type="EC" id="2.7.13.3"/>
    </reaction>
</comment>
<dbReference type="Pfam" id="PF00512">
    <property type="entry name" value="HisKA"/>
    <property type="match status" value="1"/>
</dbReference>
<dbReference type="Gene3D" id="3.40.50.2300">
    <property type="match status" value="1"/>
</dbReference>
<comment type="subcellular location">
    <subcellularLocation>
        <location evidence="2">Cell membrane</location>
        <topology evidence="2">Multi-pass membrane protein</topology>
    </subcellularLocation>
</comment>
<dbReference type="PRINTS" id="PR00344">
    <property type="entry name" value="BCTRLSENSOR"/>
</dbReference>
<dbReference type="RefSeq" id="WP_155140614.1">
    <property type="nucleotide sequence ID" value="NZ_BMGZ01000002.1"/>
</dbReference>
<keyword evidence="21" id="KW-1185">Reference proteome</keyword>
<accession>A0A8J3ERU2</accession>
<evidence type="ECO:0000256" key="11">
    <source>
        <dbReference type="ARBA" id="ARBA00022989"/>
    </source>
</evidence>
<keyword evidence="6" id="KW-0808">Transferase</keyword>
<evidence type="ECO:0000259" key="16">
    <source>
        <dbReference type="PROSITE" id="PS50109"/>
    </source>
</evidence>
<evidence type="ECO:0000256" key="7">
    <source>
        <dbReference type="ARBA" id="ARBA00022692"/>
    </source>
</evidence>
<keyword evidence="13" id="KW-0472">Membrane</keyword>
<dbReference type="Gene3D" id="1.10.287.130">
    <property type="match status" value="1"/>
</dbReference>
<dbReference type="PROSITE" id="PS50110">
    <property type="entry name" value="RESPONSE_REGULATORY"/>
    <property type="match status" value="1"/>
</dbReference>
<reference evidence="19 21" key="2">
    <citation type="submission" date="2020-02" db="EMBL/GenBank/DDBJ databases">
        <title>Genome sequence of Parvularcula flava strain NH6-79.</title>
        <authorList>
            <person name="Abdul Karim M.H."/>
            <person name="Lam M.Q."/>
            <person name="Chen S.J."/>
            <person name="Yahya A."/>
            <person name="Shahir S."/>
            <person name="Shamsir M.S."/>
            <person name="Chong C.S."/>
        </authorList>
    </citation>
    <scope>NUCLEOTIDE SEQUENCE [LARGE SCALE GENOMIC DNA]</scope>
    <source>
        <strain evidence="19 21">NH6-79</strain>
    </source>
</reference>
<evidence type="ECO:0000259" key="17">
    <source>
        <dbReference type="PROSITE" id="PS50110"/>
    </source>
</evidence>
<dbReference type="InterPro" id="IPR003594">
    <property type="entry name" value="HATPase_dom"/>
</dbReference>
<dbReference type="InterPro" id="IPR005467">
    <property type="entry name" value="His_kinase_dom"/>
</dbReference>
<dbReference type="SUPFAM" id="SSF52172">
    <property type="entry name" value="CheY-like"/>
    <property type="match status" value="1"/>
</dbReference>
<dbReference type="EMBL" id="VCJR02000002">
    <property type="protein sequence ID" value="NHK28535.1"/>
    <property type="molecule type" value="Genomic_DNA"/>
</dbReference>
<dbReference type="InterPro" id="IPR003661">
    <property type="entry name" value="HisK_dim/P_dom"/>
</dbReference>
<dbReference type="SUPFAM" id="SSF47384">
    <property type="entry name" value="Homodimeric domain of signal transducing histidine kinase"/>
    <property type="match status" value="1"/>
</dbReference>
<dbReference type="PANTHER" id="PTHR45339">
    <property type="entry name" value="HYBRID SIGNAL TRANSDUCTION HISTIDINE KINASE J"/>
    <property type="match status" value="1"/>
</dbReference>
<dbReference type="GO" id="GO:0005886">
    <property type="term" value="C:plasma membrane"/>
    <property type="evidence" value="ECO:0007669"/>
    <property type="project" value="UniProtKB-SubCell"/>
</dbReference>
<dbReference type="SMART" id="SM00448">
    <property type="entry name" value="REC"/>
    <property type="match status" value="1"/>
</dbReference>
<evidence type="ECO:0000256" key="6">
    <source>
        <dbReference type="ARBA" id="ARBA00022679"/>
    </source>
</evidence>
<feature type="domain" description="Histidine kinase" evidence="16">
    <location>
        <begin position="162"/>
        <end position="382"/>
    </location>
</feature>
<proteinExistence type="predicted"/>
<evidence type="ECO:0000313" key="21">
    <source>
        <dbReference type="Proteomes" id="UP000818603"/>
    </source>
</evidence>
<keyword evidence="7" id="KW-0812">Transmembrane</keyword>
<dbReference type="CDD" id="cd16922">
    <property type="entry name" value="HATPase_EvgS-ArcB-TorS-like"/>
    <property type="match status" value="1"/>
</dbReference>
<dbReference type="Proteomes" id="UP000818603">
    <property type="component" value="Unassembled WGS sequence"/>
</dbReference>
<dbReference type="InterPro" id="IPR036097">
    <property type="entry name" value="HisK_dim/P_sf"/>
</dbReference>
<evidence type="ECO:0000256" key="9">
    <source>
        <dbReference type="ARBA" id="ARBA00022777"/>
    </source>
</evidence>
<dbReference type="InterPro" id="IPR036890">
    <property type="entry name" value="HATPase_C_sf"/>
</dbReference>
<dbReference type="SMART" id="SM00387">
    <property type="entry name" value="HATPase_c"/>
    <property type="match status" value="1"/>
</dbReference>
<dbReference type="FunFam" id="3.30.565.10:FF:000078">
    <property type="entry name" value="Two-component sensor histidine kinase"/>
    <property type="match status" value="1"/>
</dbReference>
<dbReference type="EMBL" id="BMGZ01000002">
    <property type="protein sequence ID" value="GGH98769.1"/>
    <property type="molecule type" value="Genomic_DNA"/>
</dbReference>
<evidence type="ECO:0000256" key="8">
    <source>
        <dbReference type="ARBA" id="ARBA00022741"/>
    </source>
</evidence>
<evidence type="ECO:0000256" key="5">
    <source>
        <dbReference type="ARBA" id="ARBA00022553"/>
    </source>
</evidence>
<keyword evidence="5 14" id="KW-0597">Phosphoprotein</keyword>
<evidence type="ECO:0000256" key="2">
    <source>
        <dbReference type="ARBA" id="ARBA00004651"/>
    </source>
</evidence>
<reference evidence="18" key="1">
    <citation type="journal article" date="2014" name="Int. J. Syst. Evol. Microbiol.">
        <title>Complete genome sequence of Corynebacterium casei LMG S-19264T (=DSM 44701T), isolated from a smear-ripened cheese.</title>
        <authorList>
            <consortium name="US DOE Joint Genome Institute (JGI-PGF)"/>
            <person name="Walter F."/>
            <person name="Albersmeier A."/>
            <person name="Kalinowski J."/>
            <person name="Ruckert C."/>
        </authorList>
    </citation>
    <scope>NUCLEOTIDE SEQUENCE</scope>
    <source>
        <strain evidence="18">CGMCC 1.14984</strain>
    </source>
</reference>
<reference evidence="18" key="3">
    <citation type="submission" date="2020-09" db="EMBL/GenBank/DDBJ databases">
        <authorList>
            <person name="Sun Q."/>
            <person name="Zhou Y."/>
        </authorList>
    </citation>
    <scope>NUCLEOTIDE SEQUENCE</scope>
    <source>
        <strain evidence="18">CGMCC 1.14984</strain>
    </source>
</reference>
<dbReference type="PROSITE" id="PS50109">
    <property type="entry name" value="HIS_KIN"/>
    <property type="match status" value="1"/>
</dbReference>
<dbReference type="InterPro" id="IPR004358">
    <property type="entry name" value="Sig_transdc_His_kin-like_C"/>
</dbReference>
<feature type="region of interest" description="Disordered" evidence="15">
    <location>
        <begin position="530"/>
        <end position="551"/>
    </location>
</feature>
<dbReference type="EC" id="2.7.13.3" evidence="3"/>
<feature type="modified residue" description="4-aspartylphosphate" evidence="14">
    <location>
        <position position="459"/>
    </location>
</feature>
<dbReference type="InterPro" id="IPR011006">
    <property type="entry name" value="CheY-like_superfamily"/>
</dbReference>
<keyword evidence="8" id="KW-0547">Nucleotide-binding</keyword>
<evidence type="ECO:0000313" key="18">
    <source>
        <dbReference type="EMBL" id="GGH98769.1"/>
    </source>
</evidence>